<keyword evidence="3" id="KW-1185">Reference proteome</keyword>
<feature type="compositionally biased region" description="Basic and acidic residues" evidence="1">
    <location>
        <begin position="87"/>
        <end position="100"/>
    </location>
</feature>
<name>A0AAV5SZ64_9BILA</name>
<sequence>MGSADAYLKRRTFLMMGNTPSSESQSNRKRKSSTRLFEKFAQLRNSIIPTLFATTAHGSRDLRITGSTKLMTRFSRISNRGGGSCDYQDRTEMEEGQRHH</sequence>
<accession>A0AAV5SZ64</accession>
<protein>
    <submittedName>
        <fullName evidence="2">Uncharacterized protein</fullName>
    </submittedName>
</protein>
<evidence type="ECO:0000313" key="3">
    <source>
        <dbReference type="Proteomes" id="UP001432027"/>
    </source>
</evidence>
<evidence type="ECO:0000313" key="2">
    <source>
        <dbReference type="EMBL" id="GMS86609.1"/>
    </source>
</evidence>
<evidence type="ECO:0000256" key="1">
    <source>
        <dbReference type="SAM" id="MobiDB-lite"/>
    </source>
</evidence>
<dbReference type="AlphaFoldDB" id="A0AAV5SZ64"/>
<feature type="region of interest" description="Disordered" evidence="1">
    <location>
        <begin position="78"/>
        <end position="100"/>
    </location>
</feature>
<gene>
    <name evidence="2" type="ORF">PENTCL1PPCAC_8784</name>
</gene>
<proteinExistence type="predicted"/>
<comment type="caution">
    <text evidence="2">The sequence shown here is derived from an EMBL/GenBank/DDBJ whole genome shotgun (WGS) entry which is preliminary data.</text>
</comment>
<organism evidence="2 3">
    <name type="scientific">Pristionchus entomophagus</name>
    <dbReference type="NCBI Taxonomy" id="358040"/>
    <lineage>
        <taxon>Eukaryota</taxon>
        <taxon>Metazoa</taxon>
        <taxon>Ecdysozoa</taxon>
        <taxon>Nematoda</taxon>
        <taxon>Chromadorea</taxon>
        <taxon>Rhabditida</taxon>
        <taxon>Rhabditina</taxon>
        <taxon>Diplogasteromorpha</taxon>
        <taxon>Diplogasteroidea</taxon>
        <taxon>Neodiplogasteridae</taxon>
        <taxon>Pristionchus</taxon>
    </lineage>
</organism>
<reference evidence="2" key="1">
    <citation type="submission" date="2023-10" db="EMBL/GenBank/DDBJ databases">
        <title>Genome assembly of Pristionchus species.</title>
        <authorList>
            <person name="Yoshida K."/>
            <person name="Sommer R.J."/>
        </authorList>
    </citation>
    <scope>NUCLEOTIDE SEQUENCE</scope>
    <source>
        <strain evidence="2">RS0144</strain>
    </source>
</reference>
<dbReference type="Proteomes" id="UP001432027">
    <property type="component" value="Unassembled WGS sequence"/>
</dbReference>
<feature type="region of interest" description="Disordered" evidence="1">
    <location>
        <begin position="12"/>
        <end position="33"/>
    </location>
</feature>
<dbReference type="EMBL" id="BTSX01000002">
    <property type="protein sequence ID" value="GMS86609.1"/>
    <property type="molecule type" value="Genomic_DNA"/>
</dbReference>